<dbReference type="SUPFAM" id="SSF81324">
    <property type="entry name" value="Voltage-gated potassium channels"/>
    <property type="match status" value="2"/>
</dbReference>
<keyword evidence="2" id="KW-1133">Transmembrane helix</keyword>
<feature type="transmembrane region" description="Helical" evidence="2">
    <location>
        <begin position="862"/>
        <end position="880"/>
    </location>
</feature>
<evidence type="ECO:0000256" key="1">
    <source>
        <dbReference type="SAM" id="MobiDB-lite"/>
    </source>
</evidence>
<keyword evidence="2" id="KW-0472">Membrane</keyword>
<dbReference type="PANTHER" id="PTHR10153">
    <property type="entry name" value="SMALL CONDUCTANCE CALCIUM-ACTIVATED POTASSIUM CHANNEL"/>
    <property type="match status" value="1"/>
</dbReference>
<dbReference type="InterPro" id="IPR013099">
    <property type="entry name" value="K_chnl_dom"/>
</dbReference>
<feature type="region of interest" description="Disordered" evidence="1">
    <location>
        <begin position="1"/>
        <end position="167"/>
    </location>
</feature>
<accession>A0A7S0UGQ7</accession>
<proteinExistence type="predicted"/>
<evidence type="ECO:0000259" key="3">
    <source>
        <dbReference type="Pfam" id="PF07885"/>
    </source>
</evidence>
<reference evidence="4" key="1">
    <citation type="submission" date="2021-01" db="EMBL/GenBank/DDBJ databases">
        <authorList>
            <person name="Corre E."/>
            <person name="Pelletier E."/>
            <person name="Niang G."/>
            <person name="Scheremetjew M."/>
            <person name="Finn R."/>
            <person name="Kale V."/>
            <person name="Holt S."/>
            <person name="Cochrane G."/>
            <person name="Meng A."/>
            <person name="Brown T."/>
            <person name="Cohen L."/>
        </authorList>
    </citation>
    <scope>NUCLEOTIDE SEQUENCE</scope>
    <source>
        <strain evidence="4">CCMP441</strain>
    </source>
</reference>
<feature type="transmembrane region" description="Helical" evidence="2">
    <location>
        <begin position="778"/>
        <end position="802"/>
    </location>
</feature>
<dbReference type="Pfam" id="PF07885">
    <property type="entry name" value="Ion_trans_2"/>
    <property type="match status" value="2"/>
</dbReference>
<feature type="transmembrane region" description="Helical" evidence="2">
    <location>
        <begin position="684"/>
        <end position="706"/>
    </location>
</feature>
<evidence type="ECO:0000256" key="2">
    <source>
        <dbReference type="SAM" id="Phobius"/>
    </source>
</evidence>
<sequence>MELPGTVEGDGEGGREGSEAPAQVKRLRSDILDDSMSMEGDEPQAGAQEAQLTEVDELLSSLSRDGVPGEKDPKPTINLASPELDSDLLASPMAGSPISAVRAAETSERGDSLYASGASAEGKPAQAPQEKPEQETGTPTQSKLRSGQRTLDPTPGEGDDGVANGSIWRLGGGGHESSFAHSHSNWKENRRVVDFQMYRMRLVVAALGVTGIFVSVVENELIVLGREPASAEVNGLKVVGSVLTLGILVCLYYLYMLRCLMKRLLVHLRKLGSGHYVDTNVSPRHVFSQWKFWFEGLICLCHSPPFCTFEIPLWNSNNLVVYRAETMWSVLCCTRLYLMWPVVRDIIIRDLPKRQMIEYISCVHIDSVFALKILLQGRLAFAICVIGGIVINCQAAYVFRCCELTACKFGNPTTAVSQECHLHEAKYWSIGGRTETEQVNDLYFGDALWTMLITALTVGFGESGTVAYTHVGRLVSCICATLGIVLSATMTSSLTQSIPWSVQEHGALLLLEREKAKQQLQILAVNRLIGFWRKCNGKKPSLLQLYRRWASTGLDDERAAEMFRLTARTLEVDVEDMYGVNGQIDIILSRTKYVEQIIEELTEKLGQKRARGFMTMKKGPIPQVDLEDQSQSNNARNNLQALGLDADVMEEVRSATGLRRSNSVMKKVDWRRSRAAVHQRLTRFRLLSCVSGVSGLLFSVATNAMVMAGWEADEMDVVVCKAFDTLCTALSLFFVFKVHKYLVLGSRIDNHVKKGQALEVDVTPFQVLSSGFGLYVEWFILAIHLPPYVSFSVAVGDINIILYKAEALFSGFELLRCYLTWPVLREWLLSDLPKRDVISRLTGVSFGSLFALKRALNDWKSVIFIGCAWAFMTLICGYLLRTSELSACFVHTSSGHPACAKREAQVWLVNGREITPVSDPWILNSFWAIFVTSTTVGYGDVTPNTLMGRVAVGISGLVGILTAGLLTASIGSAVKWSGAEQSVLALLERERCNRDLKRRAVEFIIVWWRLKKKKRGKGQAMSITDMPSRVRSKFSDVRIKAGVNFEEVGGIDRKISNICQRSKNIKYNVESVNDAFSLHTNQGGKGQFKLKDF</sequence>
<feature type="domain" description="Potassium channel" evidence="3">
    <location>
        <begin position="436"/>
        <end position="496"/>
    </location>
</feature>
<feature type="transmembrane region" description="Helical" evidence="2">
    <location>
        <begin position="198"/>
        <end position="216"/>
    </location>
</feature>
<gene>
    <name evidence="4" type="ORF">HAND1043_LOCUS23830</name>
</gene>
<organism evidence="4">
    <name type="scientific">Hemiselmis andersenii</name>
    <name type="common">Cryptophyte alga</name>
    <dbReference type="NCBI Taxonomy" id="464988"/>
    <lineage>
        <taxon>Eukaryota</taxon>
        <taxon>Cryptophyceae</taxon>
        <taxon>Cryptomonadales</taxon>
        <taxon>Hemiselmidaceae</taxon>
        <taxon>Hemiselmis</taxon>
    </lineage>
</organism>
<keyword evidence="2" id="KW-0812">Transmembrane</keyword>
<feature type="compositionally biased region" description="Polar residues" evidence="1">
    <location>
        <begin position="135"/>
        <end position="151"/>
    </location>
</feature>
<dbReference type="Gene3D" id="1.10.287.70">
    <property type="match status" value="2"/>
</dbReference>
<evidence type="ECO:0000313" key="4">
    <source>
        <dbReference type="EMBL" id="CAD8757316.1"/>
    </source>
</evidence>
<dbReference type="InterPro" id="IPR015449">
    <property type="entry name" value="K_chnl_Ca-activ_SK"/>
</dbReference>
<dbReference type="GO" id="GO:0016020">
    <property type="term" value="C:membrane"/>
    <property type="evidence" value="ECO:0007669"/>
    <property type="project" value="InterPro"/>
</dbReference>
<protein>
    <recommendedName>
        <fullName evidence="3">Potassium channel domain-containing protein</fullName>
    </recommendedName>
</protein>
<dbReference type="EMBL" id="HBFK01039304">
    <property type="protein sequence ID" value="CAD8757316.1"/>
    <property type="molecule type" value="Transcribed_RNA"/>
</dbReference>
<dbReference type="AlphaFoldDB" id="A0A7S0UGQ7"/>
<feature type="transmembrane region" description="Helical" evidence="2">
    <location>
        <begin position="950"/>
        <end position="974"/>
    </location>
</feature>
<feature type="transmembrane region" description="Helical" evidence="2">
    <location>
        <begin position="236"/>
        <end position="255"/>
    </location>
</feature>
<dbReference type="GO" id="GO:0016286">
    <property type="term" value="F:small conductance calcium-activated potassium channel activity"/>
    <property type="evidence" value="ECO:0007669"/>
    <property type="project" value="InterPro"/>
</dbReference>
<feature type="transmembrane region" description="Helical" evidence="2">
    <location>
        <begin position="921"/>
        <end position="938"/>
    </location>
</feature>
<feature type="domain" description="Potassium channel" evidence="3">
    <location>
        <begin position="921"/>
        <end position="974"/>
    </location>
</feature>
<feature type="transmembrane region" description="Helical" evidence="2">
    <location>
        <begin position="379"/>
        <end position="399"/>
    </location>
</feature>
<name>A0A7S0UGQ7_HEMAN</name>